<keyword evidence="3" id="KW-1185">Reference proteome</keyword>
<sequence length="449" mass="54456">MKETKNIESEERILNEKNDKPEQITEKDFYEDYVDFADLFANVSIHDNVKNSEQEIEPENTKQKYDKIYKRETLKQPETKKREKASDDSVEEICIESNINKYLVYNKVYWRHIQFWFGLMKLFNTQRQQTITFSCRKIISLLRWGKDKSSYKKIEDSINFFAREIEFKNYCFWSEKDKKKKKIKSIKFKPIDIVKEKNYFQLTLNSYLYKNLKSGIVVWKKINWNQPKIIQKFLFVLDTIMIPYHKRVKNQILSIKNIDLNKYFTKSEIMGIKRYYKYFKENLSGTYYEILDLKINREKLSLEVYTNFYTQKTDYYVEKYGDLIDTTEKLIACFFTNKNKNPSLERKLSQNDFKYLISFLNKYGLARTTFLIYYISQEIETAVLKDFGKFSLIKLFKRFKSSAMRMFLQYDGKKIEKKGFNVNEYGVIFAEFFVKKRKFPEIVEKIFKK</sequence>
<evidence type="ECO:0000313" key="3">
    <source>
        <dbReference type="Proteomes" id="UP000054976"/>
    </source>
</evidence>
<dbReference type="EMBL" id="BCNO01000002">
    <property type="protein sequence ID" value="GAQ95150.1"/>
    <property type="molecule type" value="Genomic_DNA"/>
</dbReference>
<reference evidence="3" key="1">
    <citation type="submission" date="2016-01" db="EMBL/GenBank/DDBJ databases">
        <title>Draft genome sequence of Thermodesulfovibrio aggregans strain TGE-P1.</title>
        <authorList>
            <person name="Sekiguchi Y."/>
            <person name="Ohashi A."/>
            <person name="Matsuura N."/>
            <person name="Tourlousse M.D."/>
        </authorList>
    </citation>
    <scope>NUCLEOTIDE SEQUENCE [LARGE SCALE GENOMIC DNA]</scope>
    <source>
        <strain evidence="3">TGE-P1</strain>
    </source>
</reference>
<proteinExistence type="predicted"/>
<gene>
    <name evidence="2" type="ORF">TAGGR_234</name>
</gene>
<protein>
    <submittedName>
        <fullName evidence="2">Uncharacterized protein</fullName>
    </submittedName>
</protein>
<dbReference type="Proteomes" id="UP000054976">
    <property type="component" value="Unassembled WGS sequence"/>
</dbReference>
<accession>A0A0U9HQ27</accession>
<dbReference type="AlphaFoldDB" id="A0A0U9HQ27"/>
<comment type="caution">
    <text evidence="2">The sequence shown here is derived from an EMBL/GenBank/DDBJ whole genome shotgun (WGS) entry which is preliminary data.</text>
</comment>
<organism evidence="2 3">
    <name type="scientific">Thermodesulfovibrio aggregans</name>
    <dbReference type="NCBI Taxonomy" id="86166"/>
    <lineage>
        <taxon>Bacteria</taxon>
        <taxon>Pseudomonadati</taxon>
        <taxon>Nitrospirota</taxon>
        <taxon>Thermodesulfovibrionia</taxon>
        <taxon>Thermodesulfovibrionales</taxon>
        <taxon>Thermodesulfovibrionaceae</taxon>
        <taxon>Thermodesulfovibrio</taxon>
    </lineage>
</organism>
<evidence type="ECO:0000313" key="2">
    <source>
        <dbReference type="EMBL" id="GAQ95150.1"/>
    </source>
</evidence>
<name>A0A0U9HQ27_9BACT</name>
<dbReference type="RefSeq" id="WP_059176601.1">
    <property type="nucleotide sequence ID" value="NZ_BCNO01000002.1"/>
</dbReference>
<evidence type="ECO:0000256" key="1">
    <source>
        <dbReference type="SAM" id="MobiDB-lite"/>
    </source>
</evidence>
<feature type="region of interest" description="Disordered" evidence="1">
    <location>
        <begin position="1"/>
        <end position="21"/>
    </location>
</feature>